<reference evidence="15 16" key="1">
    <citation type="submission" date="2019-03" db="EMBL/GenBank/DDBJ databases">
        <title>Draft genome of Massilia hortus sp. nov., a novel bacterial species of the Oxalobacteraceae family.</title>
        <authorList>
            <person name="Peta V."/>
            <person name="Raths R."/>
            <person name="Bucking H."/>
        </authorList>
    </citation>
    <scope>NUCLEOTIDE SEQUENCE [LARGE SCALE GENOMIC DNA]</scope>
    <source>
        <strain evidence="15 16">ONC3</strain>
    </source>
</reference>
<keyword evidence="12" id="KW-0732">Signal</keyword>
<keyword evidence="6 11" id="KW-0798">TonB box</keyword>
<evidence type="ECO:0000259" key="14">
    <source>
        <dbReference type="Pfam" id="PF07715"/>
    </source>
</evidence>
<dbReference type="EMBL" id="SPUM01000107">
    <property type="protein sequence ID" value="TFW30762.1"/>
    <property type="molecule type" value="Genomic_DNA"/>
</dbReference>
<evidence type="ECO:0000256" key="8">
    <source>
        <dbReference type="ARBA" id="ARBA00023170"/>
    </source>
</evidence>
<keyword evidence="5 10" id="KW-0812">Transmembrane</keyword>
<evidence type="ECO:0008006" key="17">
    <source>
        <dbReference type="Google" id="ProtNLM"/>
    </source>
</evidence>
<dbReference type="Pfam" id="PF07715">
    <property type="entry name" value="Plug"/>
    <property type="match status" value="1"/>
</dbReference>
<keyword evidence="4 10" id="KW-1134">Transmembrane beta strand</keyword>
<comment type="similarity">
    <text evidence="2 10 11">Belongs to the TonB-dependent receptor family.</text>
</comment>
<evidence type="ECO:0000313" key="16">
    <source>
        <dbReference type="Proteomes" id="UP000297258"/>
    </source>
</evidence>
<keyword evidence="3 10" id="KW-0813">Transport</keyword>
<evidence type="ECO:0000256" key="2">
    <source>
        <dbReference type="ARBA" id="ARBA00009810"/>
    </source>
</evidence>
<dbReference type="PROSITE" id="PS52016">
    <property type="entry name" value="TONB_DEPENDENT_REC_3"/>
    <property type="match status" value="1"/>
</dbReference>
<evidence type="ECO:0000256" key="5">
    <source>
        <dbReference type="ARBA" id="ARBA00022692"/>
    </source>
</evidence>
<name>A0A4Y9SVE9_9BURK</name>
<accession>A0A4Y9SVE9</accession>
<evidence type="ECO:0000256" key="7">
    <source>
        <dbReference type="ARBA" id="ARBA00023136"/>
    </source>
</evidence>
<proteinExistence type="inferred from homology"/>
<evidence type="ECO:0000256" key="9">
    <source>
        <dbReference type="ARBA" id="ARBA00023237"/>
    </source>
</evidence>
<dbReference type="GO" id="GO:0009279">
    <property type="term" value="C:cell outer membrane"/>
    <property type="evidence" value="ECO:0007669"/>
    <property type="project" value="UniProtKB-SubCell"/>
</dbReference>
<comment type="subcellular location">
    <subcellularLocation>
        <location evidence="1 10">Cell outer membrane</location>
        <topology evidence="1 10">Multi-pass membrane protein</topology>
    </subcellularLocation>
</comment>
<protein>
    <recommendedName>
        <fullName evidence="17">TonB-dependent receptor</fullName>
    </recommendedName>
</protein>
<dbReference type="SUPFAM" id="SSF56935">
    <property type="entry name" value="Porins"/>
    <property type="match status" value="1"/>
</dbReference>
<keyword evidence="9 10" id="KW-0998">Cell outer membrane</keyword>
<gene>
    <name evidence="15" type="ORF">E4O92_15620</name>
</gene>
<dbReference type="OrthoDB" id="8530571at2"/>
<evidence type="ECO:0000256" key="4">
    <source>
        <dbReference type="ARBA" id="ARBA00022452"/>
    </source>
</evidence>
<dbReference type="PANTHER" id="PTHR47234">
    <property type="match status" value="1"/>
</dbReference>
<dbReference type="Gene3D" id="2.40.170.20">
    <property type="entry name" value="TonB-dependent receptor, beta-barrel domain"/>
    <property type="match status" value="1"/>
</dbReference>
<feature type="domain" description="TonB-dependent receptor plug" evidence="14">
    <location>
        <begin position="73"/>
        <end position="190"/>
    </location>
</feature>
<dbReference type="InterPro" id="IPR000531">
    <property type="entry name" value="Beta-barrel_TonB"/>
</dbReference>
<evidence type="ECO:0000256" key="1">
    <source>
        <dbReference type="ARBA" id="ARBA00004571"/>
    </source>
</evidence>
<keyword evidence="16" id="KW-1185">Reference proteome</keyword>
<dbReference type="Gene3D" id="2.170.130.10">
    <property type="entry name" value="TonB-dependent receptor, plug domain"/>
    <property type="match status" value="1"/>
</dbReference>
<dbReference type="InterPro" id="IPR036942">
    <property type="entry name" value="Beta-barrel_TonB_sf"/>
</dbReference>
<dbReference type="InterPro" id="IPR012910">
    <property type="entry name" value="Plug_dom"/>
</dbReference>
<sequence>MSARLVAMHTFYASRKSIGIREKKLNKNLVLKPSVLAVALAIGASQAAFAQETVKPTATVYITGSNIKRIDGETASPVTVLRREDIKATGANTVRQVLDTLTSFDTTSLSDNGGRTGFASGATGAATRGLGMGATLLLVNGRRISNYALADGGQTTFVNLDAIPADVIDRIEVLRDGASALYGSDAMAGVINVITRNTYEGVRVSGSSERNESHHYGGQDTAGLVGGLGNLERDGYNIFADLELYQRKQVMQSEVMGFYPAWYKKYVSPAYGDPVLTSYPGNLNEAAANGNKAVREAIKGCPTINSAGLCTSDLTGISQVTDPAKRLTFFSQGRLKINNDLRAFAEVSYSRTQTTYLPLPYANAAGSPTTWFDGFAKKSQSVAKPKLPVGNPANPYSFPVGIDYRFMDNLGMWSNPSKSNQYRVMAGLEGSLANGWEWQAAAGRLSADTRVTDRGAHRDAMPAAVESGEYKIGGQNSQALLDRMFPQVETNGKTSQDFVDAKLTGELMSLPAGPLSFAIGGDFRRESMAVKSSDDILYAKIIGRGSLWIDGKRNLSALYTELNAPVTKQLELNGALRVDAASGFKSHVSPKLGAKFVATPQLMFRGTLAGGFRTPNIPETLGKVGLTGFFNSTLDPKRCDTATKIRDILKNGTSTDKTDATTAYNSGCLTSVPAMISSSKDLTPETSRSLTLGFVFEPVKNTSFTLDYFKIERKDEIAYRDIDYVMARESDPAYAKLMVRNAVSDQDRRLAARANELQPGANLAFAVGTMQSLLLGYENFGKTQSSGIDFDTTTRFNMGSYGTLNLGLTNTLSLSRRTWDVDSGTYRPNTVGLRNTPRLVSVFTGSWKKGALTSTMRVTRTSATMLNNSEADEASWGEAGCVARIKPVGDDLQCFRRADVRTDLNFVYSGFKNTRVTLNIRNALLASAPVNLRDGYSLRPRSFKLAGEYQF</sequence>
<keyword evidence="8" id="KW-0675">Receptor</keyword>
<feature type="signal peptide" evidence="12">
    <location>
        <begin position="1"/>
        <end position="50"/>
    </location>
</feature>
<evidence type="ECO:0000313" key="15">
    <source>
        <dbReference type="EMBL" id="TFW30762.1"/>
    </source>
</evidence>
<feature type="domain" description="TonB-dependent receptor-like beta-barrel" evidence="13">
    <location>
        <begin position="391"/>
        <end position="922"/>
    </location>
</feature>
<evidence type="ECO:0000259" key="13">
    <source>
        <dbReference type="Pfam" id="PF00593"/>
    </source>
</evidence>
<evidence type="ECO:0000256" key="10">
    <source>
        <dbReference type="PROSITE-ProRule" id="PRU01360"/>
    </source>
</evidence>
<comment type="caution">
    <text evidence="15">The sequence shown here is derived from an EMBL/GenBank/DDBJ whole genome shotgun (WGS) entry which is preliminary data.</text>
</comment>
<feature type="chain" id="PRO_5021438914" description="TonB-dependent receptor" evidence="12">
    <location>
        <begin position="51"/>
        <end position="951"/>
    </location>
</feature>
<keyword evidence="7 10" id="KW-0472">Membrane</keyword>
<dbReference type="InterPro" id="IPR037066">
    <property type="entry name" value="Plug_dom_sf"/>
</dbReference>
<evidence type="ECO:0000256" key="11">
    <source>
        <dbReference type="RuleBase" id="RU003357"/>
    </source>
</evidence>
<evidence type="ECO:0000256" key="12">
    <source>
        <dbReference type="SAM" id="SignalP"/>
    </source>
</evidence>
<dbReference type="AlphaFoldDB" id="A0A4Y9SVE9"/>
<dbReference type="InterPro" id="IPR039426">
    <property type="entry name" value="TonB-dep_rcpt-like"/>
</dbReference>
<dbReference type="PANTHER" id="PTHR47234:SF2">
    <property type="entry name" value="TONB-DEPENDENT RECEPTOR"/>
    <property type="match status" value="1"/>
</dbReference>
<dbReference type="Proteomes" id="UP000297258">
    <property type="component" value="Unassembled WGS sequence"/>
</dbReference>
<dbReference type="Pfam" id="PF00593">
    <property type="entry name" value="TonB_dep_Rec_b-barrel"/>
    <property type="match status" value="1"/>
</dbReference>
<evidence type="ECO:0000256" key="6">
    <source>
        <dbReference type="ARBA" id="ARBA00023077"/>
    </source>
</evidence>
<evidence type="ECO:0000256" key="3">
    <source>
        <dbReference type="ARBA" id="ARBA00022448"/>
    </source>
</evidence>
<organism evidence="15 16">
    <name type="scientific">Massilia horti</name>
    <dbReference type="NCBI Taxonomy" id="2562153"/>
    <lineage>
        <taxon>Bacteria</taxon>
        <taxon>Pseudomonadati</taxon>
        <taxon>Pseudomonadota</taxon>
        <taxon>Betaproteobacteria</taxon>
        <taxon>Burkholderiales</taxon>
        <taxon>Oxalobacteraceae</taxon>
        <taxon>Telluria group</taxon>
        <taxon>Massilia</taxon>
    </lineage>
</organism>